<protein>
    <recommendedName>
        <fullName evidence="1">DNA 3'-5' helicase II</fullName>
    </recommendedName>
</protein>
<organism evidence="4 5">
    <name type="scientific">Hymenobacter tibetensis</name>
    <dbReference type="NCBI Taxonomy" id="497967"/>
    <lineage>
        <taxon>Bacteria</taxon>
        <taxon>Pseudomonadati</taxon>
        <taxon>Bacteroidota</taxon>
        <taxon>Cytophagia</taxon>
        <taxon>Cytophagales</taxon>
        <taxon>Hymenobacteraceae</taxon>
        <taxon>Hymenobacter</taxon>
    </lineage>
</organism>
<accession>A0ABY4CXV1</accession>
<proteinExistence type="predicted"/>
<dbReference type="RefSeq" id="WP_243797671.1">
    <property type="nucleotide sequence ID" value="NZ_CP094669.1"/>
</dbReference>
<dbReference type="EMBL" id="CP094669">
    <property type="protein sequence ID" value="UOG74349.1"/>
    <property type="molecule type" value="Genomic_DNA"/>
</dbReference>
<dbReference type="InterPro" id="IPR027785">
    <property type="entry name" value="UvrD-like_helicase_C"/>
</dbReference>
<feature type="domain" description="UvrD-like helicase C-terminal" evidence="3">
    <location>
        <begin position="305"/>
        <end position="354"/>
    </location>
</feature>
<dbReference type="InterPro" id="IPR000212">
    <property type="entry name" value="DNA_helicase_UvrD/REP"/>
</dbReference>
<dbReference type="Proteomes" id="UP000831113">
    <property type="component" value="Chromosome"/>
</dbReference>
<dbReference type="PANTHER" id="PTHR11070:SF2">
    <property type="entry name" value="ATP-DEPENDENT DNA HELICASE SRS2"/>
    <property type="match status" value="1"/>
</dbReference>
<dbReference type="InterPro" id="IPR027417">
    <property type="entry name" value="P-loop_NTPase"/>
</dbReference>
<dbReference type="SUPFAM" id="SSF52540">
    <property type="entry name" value="P-loop containing nucleoside triphosphate hydrolases"/>
    <property type="match status" value="1"/>
</dbReference>
<evidence type="ECO:0000313" key="5">
    <source>
        <dbReference type="Proteomes" id="UP000831113"/>
    </source>
</evidence>
<feature type="domain" description="ORC1/DEAH AAA+ ATPase" evidence="2">
    <location>
        <begin position="31"/>
        <end position="146"/>
    </location>
</feature>
<evidence type="ECO:0000259" key="2">
    <source>
        <dbReference type="Pfam" id="PF13401"/>
    </source>
</evidence>
<dbReference type="PANTHER" id="PTHR11070">
    <property type="entry name" value="UVRD / RECB / PCRA DNA HELICASE FAMILY MEMBER"/>
    <property type="match status" value="1"/>
</dbReference>
<name>A0ABY4CXV1_9BACT</name>
<evidence type="ECO:0000259" key="3">
    <source>
        <dbReference type="Pfam" id="PF13538"/>
    </source>
</evidence>
<sequence length="377" mass="43555">MPFKKFNIITEEDLLKSEGGPNMLQAIKFNGPRHLLVTGPPGSGKTTISLLRATREIHKGKAIKLLTYQHLLRYSLLGVADPVLQPHIITMYRWLTDNFSINPESHSVAEMVSLMIGKGQQYDEILVDEGQDLPRHLYEALPTLARRLSVGADTGQMLHSKGTKSKDIGQALETHQEVVEFSLQFNYRNYFETYDFARQFMPLGNRDNIALQNMPKGKGGLDRRPIIVQTANEKKTLEQIYNLLIDNESVNVAVLFFYTHEVDAWCRKIQARLNQDRLDLRISRFHSDMSDYEREKEAETMQNFVVTTYKSIKGLEFQTVIMPSMEYASIRPKIETPQHYYVACTRATEKLYLLYQGDKKPDWLLKFRTDSYVHHAF</sequence>
<keyword evidence="5" id="KW-1185">Reference proteome</keyword>
<gene>
    <name evidence="4" type="ORF">MTX78_19800</name>
</gene>
<reference evidence="4 5" key="1">
    <citation type="submission" date="2022-03" db="EMBL/GenBank/DDBJ databases">
        <title>Hymenobactersp. isolated from the air.</title>
        <authorList>
            <person name="Won M."/>
            <person name="Kwon S.-W."/>
        </authorList>
    </citation>
    <scope>NUCLEOTIDE SEQUENCE [LARGE SCALE GENOMIC DNA]</scope>
    <source>
        <strain evidence="4 5">KACC 21982</strain>
    </source>
</reference>
<evidence type="ECO:0000313" key="4">
    <source>
        <dbReference type="EMBL" id="UOG74349.1"/>
    </source>
</evidence>
<dbReference type="InterPro" id="IPR049945">
    <property type="entry name" value="AAA_22"/>
</dbReference>
<dbReference type="Pfam" id="PF13401">
    <property type="entry name" value="AAA_22"/>
    <property type="match status" value="1"/>
</dbReference>
<dbReference type="Gene3D" id="3.40.50.300">
    <property type="entry name" value="P-loop containing nucleotide triphosphate hydrolases"/>
    <property type="match status" value="2"/>
</dbReference>
<dbReference type="Pfam" id="PF13538">
    <property type="entry name" value="UvrD_C_2"/>
    <property type="match status" value="1"/>
</dbReference>
<evidence type="ECO:0000256" key="1">
    <source>
        <dbReference type="ARBA" id="ARBA00034923"/>
    </source>
</evidence>